<accession>A0A2S9K5M0</accession>
<feature type="coiled-coil region" evidence="1">
    <location>
        <begin position="198"/>
        <end position="225"/>
    </location>
</feature>
<sequence length="648" mass="72562">MIQIRAVVIYSHDGRQRVVPFEPGSVNIISGDSRTGKSAILGIIDYCFGAKEIDVPEGKVRRNVAWFALLLQTPRGQAFVARQLPRGDGKSNEAVYVQTDTEVNIPPASALRQTTNREGLRSLLASWTGLSDYLHEPPSGQTRDALAATISHALTFCFQSQNEIAQRKHLFHGSSDRFVAQAIKDTLPYFLGAVTDDYVANQQELKRVRAEIRQIERRLAEAAAIRGDGVGRADTLLAEAKSVGMSGLPDSASWQEKLDTLREIQNRPVPSTVAEVDSDAEFRRLSAVRSELLQEQRTLESTLERARSFEGSSKGYSAEAREHTARLQAVSVFEHDQPGHACPLCLQGLPETSRVPSIGDLRAAQDYIGERSGAMDSATPRIEMAIQDVETKLSDVRRRMEDNRVLLTAVKRGNQRLQLASDMEVRRAIVLGRISLYLENIPQMPDLSEQQERLKELRLQEDLLDEAVSADTIQAKMESCLSNVNRYLWNYAKQIDLEYSDTPLRLDPRNLTIVADTPERPVPMREIGSGENHVGYHIVAHLALHTWFASRGRPVPSFLLLDQLSQAHFSPDTVPGEGLTQEKIDADRRAVKRLFGLIFDVVTSLDGKFQVIITDHPYFSDDAHFQTALRERWRDGLKLVPEDWTRAS</sequence>
<keyword evidence="3" id="KW-1185">Reference proteome</keyword>
<dbReference type="Gene3D" id="3.40.50.300">
    <property type="entry name" value="P-loop containing nucleotide triphosphate hydrolases"/>
    <property type="match status" value="1"/>
</dbReference>
<organism evidence="2 3">
    <name type="scientific">Malikia granosa</name>
    <dbReference type="NCBI Taxonomy" id="263067"/>
    <lineage>
        <taxon>Bacteria</taxon>
        <taxon>Pseudomonadati</taxon>
        <taxon>Pseudomonadota</taxon>
        <taxon>Betaproteobacteria</taxon>
        <taxon>Burkholderiales</taxon>
        <taxon>Comamonadaceae</taxon>
        <taxon>Malikia</taxon>
    </lineage>
</organism>
<proteinExistence type="predicted"/>
<dbReference type="EMBL" id="PVLQ01000025">
    <property type="protein sequence ID" value="PRD65738.1"/>
    <property type="molecule type" value="Genomic_DNA"/>
</dbReference>
<name>A0A2S9K5M0_9BURK</name>
<dbReference type="SUPFAM" id="SSF52540">
    <property type="entry name" value="P-loop containing nucleoside triphosphate hydrolases"/>
    <property type="match status" value="1"/>
</dbReference>
<evidence type="ECO:0000313" key="3">
    <source>
        <dbReference type="Proteomes" id="UP000238589"/>
    </source>
</evidence>
<dbReference type="AlphaFoldDB" id="A0A2S9K5M0"/>
<dbReference type="InterPro" id="IPR022205">
    <property type="entry name" value="DUF3732"/>
</dbReference>
<protein>
    <submittedName>
        <fullName evidence="2">DUF3732 domain-containing protein</fullName>
    </submittedName>
</protein>
<dbReference type="OrthoDB" id="103556at2"/>
<evidence type="ECO:0000256" key="1">
    <source>
        <dbReference type="SAM" id="Coils"/>
    </source>
</evidence>
<keyword evidence="1" id="KW-0175">Coiled coil</keyword>
<dbReference type="Proteomes" id="UP000238589">
    <property type="component" value="Unassembled WGS sequence"/>
</dbReference>
<evidence type="ECO:0000313" key="2">
    <source>
        <dbReference type="EMBL" id="PRD65738.1"/>
    </source>
</evidence>
<gene>
    <name evidence="2" type="ORF">C6P64_07750</name>
</gene>
<dbReference type="RefSeq" id="WP_105747991.1">
    <property type="nucleotide sequence ID" value="NZ_PVLQ01000025.1"/>
</dbReference>
<reference evidence="2 3" key="1">
    <citation type="submission" date="2018-03" db="EMBL/GenBank/DDBJ databases">
        <title>Comparative genomics illustrates the genes involved in a hyperalkaliphilic mechanisms of Serpentinomonas isolated from highly-alkaline calcium-rich serpentinized springs.</title>
        <authorList>
            <person name="Suzuki S."/>
            <person name="Ishii S."/>
            <person name="Walworth N."/>
            <person name="Bird L."/>
            <person name="Kuenen J.G."/>
            <person name="Nealson K.H."/>
        </authorList>
    </citation>
    <scope>NUCLEOTIDE SEQUENCE [LARGE SCALE GENOMIC DNA]</scope>
    <source>
        <strain evidence="2 3">P1</strain>
    </source>
</reference>
<dbReference type="InterPro" id="IPR027417">
    <property type="entry name" value="P-loop_NTPase"/>
</dbReference>
<comment type="caution">
    <text evidence="2">The sequence shown here is derived from an EMBL/GenBank/DDBJ whole genome shotgun (WGS) entry which is preliminary data.</text>
</comment>
<dbReference type="Pfam" id="PF12532">
    <property type="entry name" value="DUF3732"/>
    <property type="match status" value="1"/>
</dbReference>